<keyword evidence="2" id="KW-1185">Reference proteome</keyword>
<accession>A0ACB6RDL7</accession>
<evidence type="ECO:0000313" key="1">
    <source>
        <dbReference type="EMBL" id="KAF2477135.1"/>
    </source>
</evidence>
<dbReference type="EMBL" id="MU003493">
    <property type="protein sequence ID" value="KAF2477135.1"/>
    <property type="molecule type" value="Genomic_DNA"/>
</dbReference>
<reference evidence="1" key="1">
    <citation type="journal article" date="2020" name="Stud. Mycol.">
        <title>101 Dothideomycetes genomes: a test case for predicting lifestyles and emergence of pathogens.</title>
        <authorList>
            <person name="Haridas S."/>
            <person name="Albert R."/>
            <person name="Binder M."/>
            <person name="Bloem J."/>
            <person name="Labutti K."/>
            <person name="Salamov A."/>
            <person name="Andreopoulos B."/>
            <person name="Baker S."/>
            <person name="Barry K."/>
            <person name="Bills G."/>
            <person name="Bluhm B."/>
            <person name="Cannon C."/>
            <person name="Castanera R."/>
            <person name="Culley D."/>
            <person name="Daum C."/>
            <person name="Ezra D."/>
            <person name="Gonzalez J."/>
            <person name="Henrissat B."/>
            <person name="Kuo A."/>
            <person name="Liang C."/>
            <person name="Lipzen A."/>
            <person name="Lutzoni F."/>
            <person name="Magnuson J."/>
            <person name="Mondo S."/>
            <person name="Nolan M."/>
            <person name="Ohm R."/>
            <person name="Pangilinan J."/>
            <person name="Park H.-J."/>
            <person name="Ramirez L."/>
            <person name="Alfaro M."/>
            <person name="Sun H."/>
            <person name="Tritt A."/>
            <person name="Yoshinaga Y."/>
            <person name="Zwiers L.-H."/>
            <person name="Turgeon B."/>
            <person name="Goodwin S."/>
            <person name="Spatafora J."/>
            <person name="Crous P."/>
            <person name="Grigoriev I."/>
        </authorList>
    </citation>
    <scope>NUCLEOTIDE SEQUENCE</scope>
    <source>
        <strain evidence="1">ATCC 200398</strain>
    </source>
</reference>
<dbReference type="Proteomes" id="UP000799755">
    <property type="component" value="Unassembled WGS sequence"/>
</dbReference>
<feature type="non-terminal residue" evidence="1">
    <location>
        <position position="1"/>
    </location>
</feature>
<proteinExistence type="predicted"/>
<evidence type="ECO:0000313" key="2">
    <source>
        <dbReference type="Proteomes" id="UP000799755"/>
    </source>
</evidence>
<organism evidence="1 2">
    <name type="scientific">Lindgomyces ingoldianus</name>
    <dbReference type="NCBI Taxonomy" id="673940"/>
    <lineage>
        <taxon>Eukaryota</taxon>
        <taxon>Fungi</taxon>
        <taxon>Dikarya</taxon>
        <taxon>Ascomycota</taxon>
        <taxon>Pezizomycotina</taxon>
        <taxon>Dothideomycetes</taxon>
        <taxon>Pleosporomycetidae</taxon>
        <taxon>Pleosporales</taxon>
        <taxon>Lindgomycetaceae</taxon>
        <taxon>Lindgomyces</taxon>
    </lineage>
</organism>
<protein>
    <submittedName>
        <fullName evidence="1">Uncharacterized protein</fullName>
    </submittedName>
</protein>
<gene>
    <name evidence="1" type="ORF">BDR25DRAFT_208386</name>
</gene>
<name>A0ACB6RDL7_9PLEO</name>
<comment type="caution">
    <text evidence="1">The sequence shown here is derived from an EMBL/GenBank/DDBJ whole genome shotgun (WGS) entry which is preliminary data.</text>
</comment>
<sequence>SSAPFNCLTILEEQKEVIIALTKAYTNLVNRFKFNNFITKKGHSLVVLL</sequence>